<protein>
    <submittedName>
        <fullName evidence="2">Amidase</fullName>
    </submittedName>
</protein>
<dbReference type="OrthoDB" id="566138at2759"/>
<dbReference type="InterPro" id="IPR023631">
    <property type="entry name" value="Amidase_dom"/>
</dbReference>
<sequence>MSATKNHFDLPRLRTASLEELATGLDNQRFTSVQLVAAYKRRISEVNDEFNAVLEINPDAEKIAASLDNERRDGKLRGPLHGIPILLKDNIFTDDQTSTSAGSYALLGSRPVREATVATKLRESGAILLGKVNLSEWANFRSGPNNGSNGWSARGRQTYGAFYPGSDPDGSSSGSAISSILGLTFAAIGTETDGSIVSPAQRSSVVGMAPTIGLVARDGIIPLSNRQDTVGPLARTVKSVAYVLTAISGKSPYDNATSSIPFDHIPNYADACQGTRLDGLRIGVPRDAIAETDGIVMKKFDKALSLLKSRGVTIVDNVLFASAKEWDAWDSAEKRACLQAEFKHSIEKWLRELVENPNNINSLSDLVNFTKSEPKECYPERDIQRWEWLQEGPEYNSDAYKKALEKMLRLSGKEGIIGAIEEHKLDLIVHPTNIDPPTTFAARVGLPAITVPLGFYPDDTEPTCHRGKIIDVAPNVPFGITFTGKPFTEELLFRVAHVYESVSSVREEIKPFRMPETELRDVISAAEQRTMLSGKDRLTLKNIHACRLSSTTPSRSGPSYSHSSPLSTRIATPLPISPSCHGLEPRGYFLDEI</sequence>
<dbReference type="Proteomes" id="UP000799778">
    <property type="component" value="Unassembled WGS sequence"/>
</dbReference>
<organism evidence="2 3">
    <name type="scientific">Aaosphaeria arxii CBS 175.79</name>
    <dbReference type="NCBI Taxonomy" id="1450172"/>
    <lineage>
        <taxon>Eukaryota</taxon>
        <taxon>Fungi</taxon>
        <taxon>Dikarya</taxon>
        <taxon>Ascomycota</taxon>
        <taxon>Pezizomycotina</taxon>
        <taxon>Dothideomycetes</taxon>
        <taxon>Pleosporomycetidae</taxon>
        <taxon>Pleosporales</taxon>
        <taxon>Pleosporales incertae sedis</taxon>
        <taxon>Aaosphaeria</taxon>
    </lineage>
</organism>
<evidence type="ECO:0000313" key="3">
    <source>
        <dbReference type="Proteomes" id="UP000799778"/>
    </source>
</evidence>
<dbReference type="SUPFAM" id="SSF75304">
    <property type="entry name" value="Amidase signature (AS) enzymes"/>
    <property type="match status" value="1"/>
</dbReference>
<feature type="domain" description="Amidase" evidence="1">
    <location>
        <begin position="35"/>
        <end position="492"/>
    </location>
</feature>
<reference evidence="2" key="1">
    <citation type="journal article" date="2020" name="Stud. Mycol.">
        <title>101 Dothideomycetes genomes: a test case for predicting lifestyles and emergence of pathogens.</title>
        <authorList>
            <person name="Haridas S."/>
            <person name="Albert R."/>
            <person name="Binder M."/>
            <person name="Bloem J."/>
            <person name="Labutti K."/>
            <person name="Salamov A."/>
            <person name="Andreopoulos B."/>
            <person name="Baker S."/>
            <person name="Barry K."/>
            <person name="Bills G."/>
            <person name="Bluhm B."/>
            <person name="Cannon C."/>
            <person name="Castanera R."/>
            <person name="Culley D."/>
            <person name="Daum C."/>
            <person name="Ezra D."/>
            <person name="Gonzalez J."/>
            <person name="Henrissat B."/>
            <person name="Kuo A."/>
            <person name="Liang C."/>
            <person name="Lipzen A."/>
            <person name="Lutzoni F."/>
            <person name="Magnuson J."/>
            <person name="Mondo S."/>
            <person name="Nolan M."/>
            <person name="Ohm R."/>
            <person name="Pangilinan J."/>
            <person name="Park H.-J."/>
            <person name="Ramirez L."/>
            <person name="Alfaro M."/>
            <person name="Sun H."/>
            <person name="Tritt A."/>
            <person name="Yoshinaga Y."/>
            <person name="Zwiers L.-H."/>
            <person name="Turgeon B."/>
            <person name="Goodwin S."/>
            <person name="Spatafora J."/>
            <person name="Crous P."/>
            <person name="Grigoriev I."/>
        </authorList>
    </citation>
    <scope>NUCLEOTIDE SEQUENCE</scope>
    <source>
        <strain evidence="2">CBS 175.79</strain>
    </source>
</reference>
<dbReference type="Pfam" id="PF01425">
    <property type="entry name" value="Amidase"/>
    <property type="match status" value="1"/>
</dbReference>
<dbReference type="GeneID" id="54283798"/>
<dbReference type="PANTHER" id="PTHR42678">
    <property type="entry name" value="AMIDASE"/>
    <property type="match status" value="1"/>
</dbReference>
<evidence type="ECO:0000313" key="2">
    <source>
        <dbReference type="EMBL" id="KAF2020553.1"/>
    </source>
</evidence>
<keyword evidence="3" id="KW-1185">Reference proteome</keyword>
<dbReference type="InterPro" id="IPR036928">
    <property type="entry name" value="AS_sf"/>
</dbReference>
<dbReference type="PANTHER" id="PTHR42678:SF34">
    <property type="entry name" value="OS04G0183300 PROTEIN"/>
    <property type="match status" value="1"/>
</dbReference>
<proteinExistence type="predicted"/>
<dbReference type="EMBL" id="ML978066">
    <property type="protein sequence ID" value="KAF2020553.1"/>
    <property type="molecule type" value="Genomic_DNA"/>
</dbReference>
<evidence type="ECO:0000259" key="1">
    <source>
        <dbReference type="Pfam" id="PF01425"/>
    </source>
</evidence>
<name>A0A6A5Y5R8_9PLEO</name>
<dbReference type="AlphaFoldDB" id="A0A6A5Y5R8"/>
<dbReference type="RefSeq" id="XP_033388892.1">
    <property type="nucleotide sequence ID" value="XM_033526401.1"/>
</dbReference>
<dbReference type="Gene3D" id="3.90.1300.10">
    <property type="entry name" value="Amidase signature (AS) domain"/>
    <property type="match status" value="1"/>
</dbReference>
<gene>
    <name evidence="2" type="ORF">BU24DRAFT_416225</name>
</gene>
<accession>A0A6A5Y5R8</accession>